<dbReference type="Proteomes" id="UP000767947">
    <property type="component" value="Unassembled WGS sequence"/>
</dbReference>
<accession>A0ABX1QY35</accession>
<evidence type="ECO:0000313" key="2">
    <source>
        <dbReference type="Proteomes" id="UP000767947"/>
    </source>
</evidence>
<gene>
    <name evidence="1" type="ORF">G6042_11735</name>
</gene>
<sequence>MDTKLTLKLDKKVIEKAKEYAAKQKISVSFIVENYLKAITTNHNEEKIEDLEISDFVKSISLNNGGIPADFDYKKDRQDYLIDKYNSL</sequence>
<reference evidence="1 2" key="1">
    <citation type="submission" date="2020-02" db="EMBL/GenBank/DDBJ databases">
        <title>Flavobacterium sp. genome.</title>
        <authorList>
            <person name="Jung H.S."/>
            <person name="Baek J.H."/>
            <person name="Jeon C.O."/>
        </authorList>
    </citation>
    <scope>NUCLEOTIDE SEQUENCE [LARGE SCALE GENOMIC DNA]</scope>
    <source>
        <strain evidence="1 2">SE-s27</strain>
    </source>
</reference>
<keyword evidence="2" id="KW-1185">Reference proteome</keyword>
<evidence type="ECO:0008006" key="3">
    <source>
        <dbReference type="Google" id="ProtNLM"/>
    </source>
</evidence>
<dbReference type="EMBL" id="JAAMPT010000208">
    <property type="protein sequence ID" value="NMH25935.1"/>
    <property type="molecule type" value="Genomic_DNA"/>
</dbReference>
<name>A0ABX1QY35_9FLAO</name>
<protein>
    <recommendedName>
        <fullName evidence="3">Antitoxin</fullName>
    </recommendedName>
</protein>
<dbReference type="InterPro" id="IPR045944">
    <property type="entry name" value="DUF6364"/>
</dbReference>
<proteinExistence type="predicted"/>
<dbReference type="Pfam" id="PF19891">
    <property type="entry name" value="DUF6364"/>
    <property type="match status" value="1"/>
</dbReference>
<evidence type="ECO:0000313" key="1">
    <source>
        <dbReference type="EMBL" id="NMH25935.1"/>
    </source>
</evidence>
<organism evidence="1 2">
    <name type="scientific">Flavobacterium solisilvae</name>
    <dbReference type="NCBI Taxonomy" id="1852019"/>
    <lineage>
        <taxon>Bacteria</taxon>
        <taxon>Pseudomonadati</taxon>
        <taxon>Bacteroidota</taxon>
        <taxon>Flavobacteriia</taxon>
        <taxon>Flavobacteriales</taxon>
        <taxon>Flavobacteriaceae</taxon>
        <taxon>Flavobacterium</taxon>
    </lineage>
</organism>
<dbReference type="RefSeq" id="WP_169524620.1">
    <property type="nucleotide sequence ID" value="NZ_JAAMPT010000208.1"/>
</dbReference>
<comment type="caution">
    <text evidence="1">The sequence shown here is derived from an EMBL/GenBank/DDBJ whole genome shotgun (WGS) entry which is preliminary data.</text>
</comment>